<gene>
    <name evidence="1" type="ORF">JOD64_006083</name>
</gene>
<comment type="caution">
    <text evidence="1">The sequence shown here is derived from an EMBL/GenBank/DDBJ whole genome shotgun (WGS) entry which is preliminary data.</text>
</comment>
<dbReference type="Proteomes" id="UP000764837">
    <property type="component" value="Unassembled WGS sequence"/>
</dbReference>
<sequence length="319" mass="35166">MTLQAQPVTGELSPAVRDAIRQIRVSADRTTAVVGGQEVKADYPRELRRLLAESIYNVLHSGQPDGQVPTRLRDDALEERFIAAVPHRQIEVRAVARSAVQHDPAGRARILVEREGLRIWVPVEALTTTGSAPGEPVKLGVPPWRAALSPGFFLVDGSRQRANDRDFLRIYFHLRDAEHAVGAWATILNHLEDREVPYRAKVLSARELYPRRDAIVVYLTDDWAHVADDLARVAQDLPGLEHETSAFVDRVAPGVGAAWEPKDAKAGRQGLSFGQHRATVLSAALVEAGDDLRQVEPTVVEHFIAAHIDPKNPARNLPA</sequence>
<reference evidence="1 2" key="1">
    <citation type="submission" date="2021-01" db="EMBL/GenBank/DDBJ databases">
        <title>Sequencing the genomes of 1000 actinobacteria strains.</title>
        <authorList>
            <person name="Klenk H.-P."/>
        </authorList>
    </citation>
    <scope>NUCLEOTIDE SEQUENCE [LARGE SCALE GENOMIC DNA]</scope>
    <source>
        <strain evidence="1 2">DSM 100204</strain>
    </source>
</reference>
<name>A0ABS2M331_9ACTN</name>
<organism evidence="1 2">
    <name type="scientific">Micromonospora luteifusca</name>
    <dbReference type="NCBI Taxonomy" id="709860"/>
    <lineage>
        <taxon>Bacteria</taxon>
        <taxon>Bacillati</taxon>
        <taxon>Actinomycetota</taxon>
        <taxon>Actinomycetes</taxon>
        <taxon>Micromonosporales</taxon>
        <taxon>Micromonosporaceae</taxon>
        <taxon>Micromonospora</taxon>
    </lineage>
</organism>
<dbReference type="EMBL" id="JAFBBP010000001">
    <property type="protein sequence ID" value="MBM7494861.1"/>
    <property type="molecule type" value="Genomic_DNA"/>
</dbReference>
<proteinExistence type="predicted"/>
<protein>
    <submittedName>
        <fullName evidence="1">Uncharacterized protein</fullName>
    </submittedName>
</protein>
<dbReference type="Pfam" id="PF17914">
    <property type="entry name" value="HopA1"/>
    <property type="match status" value="1"/>
</dbReference>
<keyword evidence="2" id="KW-1185">Reference proteome</keyword>
<evidence type="ECO:0000313" key="2">
    <source>
        <dbReference type="Proteomes" id="UP000764837"/>
    </source>
</evidence>
<evidence type="ECO:0000313" key="1">
    <source>
        <dbReference type="EMBL" id="MBM7494861.1"/>
    </source>
</evidence>
<accession>A0ABS2M331</accession>
<dbReference type="InterPro" id="IPR040871">
    <property type="entry name" value="HopA1"/>
</dbReference>
<dbReference type="RefSeq" id="WP_204945385.1">
    <property type="nucleotide sequence ID" value="NZ_JAFBBP010000001.1"/>
</dbReference>